<keyword evidence="2" id="KW-1185">Reference proteome</keyword>
<dbReference type="STRING" id="646529.Desaci_0833"/>
<reference evidence="1 2" key="1">
    <citation type="journal article" date="2012" name="J. Bacteriol.">
        <title>Complete genome sequences of Desulfosporosinus orientis DSM765T, Desulfosporosinus youngiae DSM17734T, Desulfosporosinus meridiei DSM13257T, and Desulfosporosinus acidiphilus DSM22704T.</title>
        <authorList>
            <person name="Pester M."/>
            <person name="Brambilla E."/>
            <person name="Alazard D."/>
            <person name="Rattei T."/>
            <person name="Weinmaier T."/>
            <person name="Han J."/>
            <person name="Lucas S."/>
            <person name="Lapidus A."/>
            <person name="Cheng J.F."/>
            <person name="Goodwin L."/>
            <person name="Pitluck S."/>
            <person name="Peters L."/>
            <person name="Ovchinnikova G."/>
            <person name="Teshima H."/>
            <person name="Detter J.C."/>
            <person name="Han C.S."/>
            <person name="Tapia R."/>
            <person name="Land M.L."/>
            <person name="Hauser L."/>
            <person name="Kyrpides N.C."/>
            <person name="Ivanova N.N."/>
            <person name="Pagani I."/>
            <person name="Huntmann M."/>
            <person name="Wei C.L."/>
            <person name="Davenport K.W."/>
            <person name="Daligault H."/>
            <person name="Chain P.S."/>
            <person name="Chen A."/>
            <person name="Mavromatis K."/>
            <person name="Markowitz V."/>
            <person name="Szeto E."/>
            <person name="Mikhailova N."/>
            <person name="Pati A."/>
            <person name="Wagner M."/>
            <person name="Woyke T."/>
            <person name="Ollivier B."/>
            <person name="Klenk H.P."/>
            <person name="Spring S."/>
            <person name="Loy A."/>
        </authorList>
    </citation>
    <scope>NUCLEOTIDE SEQUENCE [LARGE SCALE GENOMIC DNA]</scope>
    <source>
        <strain evidence="2">DSM 22704 / JCM 16185 / SJ4</strain>
    </source>
</reference>
<name>I4D265_DESAJ</name>
<evidence type="ECO:0000313" key="2">
    <source>
        <dbReference type="Proteomes" id="UP000002892"/>
    </source>
</evidence>
<dbReference type="KEGG" id="dai:Desaci_0833"/>
<dbReference type="Proteomes" id="UP000002892">
    <property type="component" value="Chromosome"/>
</dbReference>
<sequence length="109" mass="12800">MLLVICPFLIYYTFLWTYVNKIIASLSRSCSIFLHFCNANQGIIYLDRLIIPSLHIGKRIGTSCVNWLKNFTNNFGSKYIVIFYYYFFVIKRTRNVVPLGLLMNSKRAL</sequence>
<dbReference type="EMBL" id="CP003639">
    <property type="protein sequence ID" value="AFM39889.1"/>
    <property type="molecule type" value="Genomic_DNA"/>
</dbReference>
<dbReference type="HOGENOM" id="CLU_2179554_0_0_9"/>
<dbReference type="AlphaFoldDB" id="I4D265"/>
<evidence type="ECO:0000313" key="1">
    <source>
        <dbReference type="EMBL" id="AFM39889.1"/>
    </source>
</evidence>
<protein>
    <submittedName>
        <fullName evidence="1">Uncharacterized protein</fullName>
    </submittedName>
</protein>
<accession>I4D265</accession>
<organism evidence="1 2">
    <name type="scientific">Desulfosporosinus acidiphilus (strain DSM 22704 / JCM 16185 / SJ4)</name>
    <dbReference type="NCBI Taxonomy" id="646529"/>
    <lineage>
        <taxon>Bacteria</taxon>
        <taxon>Bacillati</taxon>
        <taxon>Bacillota</taxon>
        <taxon>Clostridia</taxon>
        <taxon>Eubacteriales</taxon>
        <taxon>Desulfitobacteriaceae</taxon>
        <taxon>Desulfosporosinus</taxon>
    </lineage>
</organism>
<proteinExistence type="predicted"/>
<gene>
    <name evidence="1" type="ordered locus">Desaci_0833</name>
</gene>